<reference evidence="3 4" key="1">
    <citation type="submission" date="2019-07" db="EMBL/GenBank/DDBJ databases">
        <title>The draft genome sequence of Aquimarina algiphila M91.</title>
        <authorList>
            <person name="Meng X."/>
        </authorList>
    </citation>
    <scope>NUCLEOTIDE SEQUENCE [LARGE SCALE GENOMIC DNA]</scope>
    <source>
        <strain evidence="3 4">M91</strain>
    </source>
</reference>
<dbReference type="InterPro" id="IPR011008">
    <property type="entry name" value="Dimeric_a/b-barrel"/>
</dbReference>
<name>A0A554VFR5_9FLAO</name>
<dbReference type="SUPFAM" id="SSF54909">
    <property type="entry name" value="Dimeric alpha+beta barrel"/>
    <property type="match status" value="1"/>
</dbReference>
<dbReference type="RefSeq" id="WP_143917770.1">
    <property type="nucleotide sequence ID" value="NZ_CANMXV010000054.1"/>
</dbReference>
<dbReference type="Gene3D" id="3.30.70.1060">
    <property type="entry name" value="Dimeric alpha+beta barrel"/>
    <property type="match status" value="1"/>
</dbReference>
<dbReference type="PANTHER" id="PTHR35174">
    <property type="entry name" value="BLL7171 PROTEIN-RELATED"/>
    <property type="match status" value="1"/>
</dbReference>
<comment type="caution">
    <text evidence="3">The sequence shown here is derived from an EMBL/GenBank/DDBJ whole genome shotgun (WGS) entry which is preliminary data.</text>
</comment>
<comment type="similarity">
    <text evidence="1">Belongs to the YciI family.</text>
</comment>
<dbReference type="InterPro" id="IPR005545">
    <property type="entry name" value="YCII"/>
</dbReference>
<feature type="domain" description="YCII-related" evidence="2">
    <location>
        <begin position="15"/>
        <end position="112"/>
    </location>
</feature>
<dbReference type="EMBL" id="VLNR01000050">
    <property type="protein sequence ID" value="TSE06087.1"/>
    <property type="molecule type" value="Genomic_DNA"/>
</dbReference>
<gene>
    <name evidence="3" type="ORF">FOF46_20775</name>
</gene>
<dbReference type="OrthoDB" id="7782105at2"/>
<organism evidence="3 4">
    <name type="scientific">Aquimarina algiphila</name>
    <dbReference type="NCBI Taxonomy" id="2047982"/>
    <lineage>
        <taxon>Bacteria</taxon>
        <taxon>Pseudomonadati</taxon>
        <taxon>Bacteroidota</taxon>
        <taxon>Flavobacteriia</taxon>
        <taxon>Flavobacteriales</taxon>
        <taxon>Flavobacteriaceae</taxon>
        <taxon>Aquimarina</taxon>
    </lineage>
</organism>
<dbReference type="Pfam" id="PF03795">
    <property type="entry name" value="YCII"/>
    <property type="match status" value="1"/>
</dbReference>
<accession>A0A554VFR5</accession>
<dbReference type="AlphaFoldDB" id="A0A554VFR5"/>
<proteinExistence type="inferred from homology"/>
<sequence>MKEFMFIIRGGQEEYNANSPEEMQKHMEHWQSWMGGLAEKNQLIGGQPLMNEGKKLTEAGEKVIDRPFAEGKELVGGYLIIKADSLESAALIAKECPSFEYKCSVEVREISPLE</sequence>
<dbReference type="Proteomes" id="UP000318833">
    <property type="component" value="Unassembled WGS sequence"/>
</dbReference>
<evidence type="ECO:0000313" key="3">
    <source>
        <dbReference type="EMBL" id="TSE06087.1"/>
    </source>
</evidence>
<evidence type="ECO:0000256" key="1">
    <source>
        <dbReference type="ARBA" id="ARBA00007689"/>
    </source>
</evidence>
<keyword evidence="4" id="KW-1185">Reference proteome</keyword>
<evidence type="ECO:0000259" key="2">
    <source>
        <dbReference type="Pfam" id="PF03795"/>
    </source>
</evidence>
<dbReference type="PANTHER" id="PTHR35174:SF1">
    <property type="entry name" value="BLL0086 PROTEIN"/>
    <property type="match status" value="1"/>
</dbReference>
<evidence type="ECO:0000313" key="4">
    <source>
        <dbReference type="Proteomes" id="UP000318833"/>
    </source>
</evidence>
<protein>
    <recommendedName>
        <fullName evidence="2">YCII-related domain-containing protein</fullName>
    </recommendedName>
</protein>